<reference evidence="4 5" key="1">
    <citation type="submission" date="2007-03" db="EMBL/GenBank/DDBJ databases">
        <authorList>
            <person name="Stal L."/>
            <person name="Ferriera S."/>
            <person name="Johnson J."/>
            <person name="Kravitz S."/>
            <person name="Beeson K."/>
            <person name="Sutton G."/>
            <person name="Rogers Y.-H."/>
            <person name="Friedman R."/>
            <person name="Frazier M."/>
            <person name="Venter J.C."/>
        </authorList>
    </citation>
    <scope>NUCLEOTIDE SEQUENCE [LARGE SCALE GENOMIC DNA]</scope>
    <source>
        <strain evidence="4 5">CCY0110</strain>
    </source>
</reference>
<dbReference type="InterPro" id="IPR002110">
    <property type="entry name" value="Ankyrin_rpt"/>
</dbReference>
<keyword evidence="1" id="KW-0677">Repeat</keyword>
<dbReference type="InterPro" id="IPR036770">
    <property type="entry name" value="Ankyrin_rpt-contain_sf"/>
</dbReference>
<accession>A3IPA9</accession>
<dbReference type="PANTHER" id="PTHR24123:SF33">
    <property type="entry name" value="PROTEIN HOS4"/>
    <property type="match status" value="1"/>
</dbReference>
<dbReference type="Pfam" id="PF00023">
    <property type="entry name" value="Ank"/>
    <property type="match status" value="2"/>
</dbReference>
<dbReference type="PANTHER" id="PTHR24123">
    <property type="entry name" value="ANKYRIN REPEAT-CONTAINING"/>
    <property type="match status" value="1"/>
</dbReference>
<evidence type="ECO:0000313" key="5">
    <source>
        <dbReference type="Proteomes" id="UP000003781"/>
    </source>
</evidence>
<dbReference type="PROSITE" id="PS50297">
    <property type="entry name" value="ANK_REP_REGION"/>
    <property type="match status" value="7"/>
</dbReference>
<name>A3IPA9_9CHRO</name>
<feature type="repeat" description="ANK" evidence="3">
    <location>
        <begin position="109"/>
        <end position="138"/>
    </location>
</feature>
<evidence type="ECO:0000256" key="1">
    <source>
        <dbReference type="ARBA" id="ARBA00022737"/>
    </source>
</evidence>
<proteinExistence type="predicted"/>
<feature type="repeat" description="ANK" evidence="3">
    <location>
        <begin position="291"/>
        <end position="323"/>
    </location>
</feature>
<sequence length="493" mass="54063">MKNSNKENTNISLNKAISSFNLPRIKELIAEGINVNRVDKNDPFTPLLLAIKLRRKDIVELLIDAGADLHKSMIFADTPLGFAAAKGNTEIVKLLLNAGTNPNKGIYGSPLHRAIIGEHSNIVEIIIEAGADVNLTDMYGMTPLIHTAVNGNLNLTKILVDAGANVNALENTGSTALLKVAYCGQEEIFNYLFPLTSDIQQKQKAQKILPLSLQEYPPRKTKRNTNFPLIEAISNFDLPKIKKLMSQGTDVNQFDWDDELTPLMLAIEIERLDIIKILLDARVNLYDSTYFEDNPLTFAVAQNNLEIIELLLEAGADPDRGGESPPLCEAIRMGYIDIAKTLINWNASVEACTPSAITPLMIGAVTGNMEIVEILVEEGADVNATDENGNVALNKAAYFGHQEVFDYLFPLTSDPEAKEYAQKELDRAIRRKKNLAARVIFAVSKGNIQKLQKAIDDGADVNAKDNNGKTALSLAKELGNTKIMKLLIEAGAK</sequence>
<feature type="repeat" description="ANK" evidence="3">
    <location>
        <begin position="355"/>
        <end position="387"/>
    </location>
</feature>
<keyword evidence="2 3" id="KW-0040">ANK repeat</keyword>
<feature type="repeat" description="ANK" evidence="3">
    <location>
        <begin position="75"/>
        <end position="103"/>
    </location>
</feature>
<dbReference type="Proteomes" id="UP000003781">
    <property type="component" value="Unassembled WGS sequence"/>
</dbReference>
<dbReference type="RefSeq" id="WP_008275227.1">
    <property type="nucleotide sequence ID" value="NZ_AAXW01000012.1"/>
</dbReference>
<dbReference type="SUPFAM" id="SSF48403">
    <property type="entry name" value="Ankyrin repeat"/>
    <property type="match status" value="2"/>
</dbReference>
<dbReference type="Pfam" id="PF12796">
    <property type="entry name" value="Ank_2"/>
    <property type="match status" value="4"/>
</dbReference>
<dbReference type="Gene3D" id="1.25.40.20">
    <property type="entry name" value="Ankyrin repeat-containing domain"/>
    <property type="match status" value="5"/>
</dbReference>
<dbReference type="InterPro" id="IPR051165">
    <property type="entry name" value="Multifunctional_ANK_Repeat"/>
</dbReference>
<keyword evidence="5" id="KW-1185">Reference proteome</keyword>
<dbReference type="PROSITE" id="PS50088">
    <property type="entry name" value="ANK_REPEAT"/>
    <property type="match status" value="7"/>
</dbReference>
<evidence type="ECO:0000256" key="2">
    <source>
        <dbReference type="ARBA" id="ARBA00023043"/>
    </source>
</evidence>
<dbReference type="PRINTS" id="PR01415">
    <property type="entry name" value="ANKYRIN"/>
</dbReference>
<dbReference type="AlphaFoldDB" id="A3IPA9"/>
<feature type="repeat" description="ANK" evidence="3">
    <location>
        <begin position="42"/>
        <end position="70"/>
    </location>
</feature>
<dbReference type="OrthoDB" id="9772065at2"/>
<protein>
    <submittedName>
        <fullName evidence="4">Uncharacterized protein</fullName>
    </submittedName>
</protein>
<comment type="caution">
    <text evidence="4">The sequence shown here is derived from an EMBL/GenBank/DDBJ whole genome shotgun (WGS) entry which is preliminary data.</text>
</comment>
<evidence type="ECO:0000256" key="3">
    <source>
        <dbReference type="PROSITE-ProRule" id="PRU00023"/>
    </source>
</evidence>
<dbReference type="SMART" id="SM00248">
    <property type="entry name" value="ANK"/>
    <property type="match status" value="14"/>
</dbReference>
<organism evidence="4 5">
    <name type="scientific">Crocosphaera chwakensis CCY0110</name>
    <dbReference type="NCBI Taxonomy" id="391612"/>
    <lineage>
        <taxon>Bacteria</taxon>
        <taxon>Bacillati</taxon>
        <taxon>Cyanobacteriota</taxon>
        <taxon>Cyanophyceae</taxon>
        <taxon>Oscillatoriophycideae</taxon>
        <taxon>Chroococcales</taxon>
        <taxon>Aphanothecaceae</taxon>
        <taxon>Crocosphaera</taxon>
        <taxon>Crocosphaera chwakensis</taxon>
    </lineage>
</organism>
<evidence type="ECO:0000313" key="4">
    <source>
        <dbReference type="EMBL" id="EAZ91674.1"/>
    </source>
</evidence>
<dbReference type="eggNOG" id="COG0666">
    <property type="taxonomic scope" value="Bacteria"/>
</dbReference>
<feature type="repeat" description="ANK" evidence="3">
    <location>
        <begin position="467"/>
        <end position="493"/>
    </location>
</feature>
<feature type="repeat" description="ANK" evidence="3">
    <location>
        <begin position="139"/>
        <end position="171"/>
    </location>
</feature>
<gene>
    <name evidence="4" type="ORF">CY0110_26123</name>
</gene>
<dbReference type="EMBL" id="AAXW01000012">
    <property type="protein sequence ID" value="EAZ91674.1"/>
    <property type="molecule type" value="Genomic_DNA"/>
</dbReference>